<comment type="caution">
    <text evidence="9">The sequence shown here is derived from an EMBL/GenBank/DDBJ whole genome shotgun (WGS) entry which is preliminary data.</text>
</comment>
<name>A0A841BUR4_9ACTN</name>
<dbReference type="GO" id="GO:0022857">
    <property type="term" value="F:transmembrane transporter activity"/>
    <property type="evidence" value="ECO:0007669"/>
    <property type="project" value="InterPro"/>
</dbReference>
<keyword evidence="5 7" id="KW-1133">Transmembrane helix</keyword>
<feature type="transmembrane region" description="Helical" evidence="7">
    <location>
        <begin position="221"/>
        <end position="241"/>
    </location>
</feature>
<dbReference type="GO" id="GO:0005886">
    <property type="term" value="C:plasma membrane"/>
    <property type="evidence" value="ECO:0007669"/>
    <property type="project" value="UniProtKB-SubCell"/>
</dbReference>
<feature type="transmembrane region" description="Helical" evidence="7">
    <location>
        <begin position="106"/>
        <end position="126"/>
    </location>
</feature>
<keyword evidence="3" id="KW-1003">Cell membrane</keyword>
<feature type="transmembrane region" description="Helical" evidence="7">
    <location>
        <begin position="253"/>
        <end position="273"/>
    </location>
</feature>
<keyword evidence="6 7" id="KW-0472">Membrane</keyword>
<evidence type="ECO:0000256" key="5">
    <source>
        <dbReference type="ARBA" id="ARBA00022989"/>
    </source>
</evidence>
<protein>
    <submittedName>
        <fullName evidence="9">MFS family permease</fullName>
    </submittedName>
</protein>
<reference evidence="9 10" key="1">
    <citation type="submission" date="2020-08" db="EMBL/GenBank/DDBJ databases">
        <title>Sequencing the genomes of 1000 actinobacteria strains.</title>
        <authorList>
            <person name="Klenk H.-P."/>
        </authorList>
    </citation>
    <scope>NUCLEOTIDE SEQUENCE [LARGE SCALE GENOMIC DNA]</scope>
    <source>
        <strain evidence="9 10">DSM 45362</strain>
    </source>
</reference>
<feature type="transmembrane region" description="Helical" evidence="7">
    <location>
        <begin position="285"/>
        <end position="318"/>
    </location>
</feature>
<dbReference type="PANTHER" id="PTHR23517:SF2">
    <property type="entry name" value="MULTIDRUG RESISTANCE PROTEIN MDTH"/>
    <property type="match status" value="1"/>
</dbReference>
<feature type="domain" description="Major facilitator superfamily (MFS) profile" evidence="8">
    <location>
        <begin position="18"/>
        <end position="397"/>
    </location>
</feature>
<feature type="transmembrane region" description="Helical" evidence="7">
    <location>
        <begin position="146"/>
        <end position="164"/>
    </location>
</feature>
<dbReference type="InterPro" id="IPR050171">
    <property type="entry name" value="MFS_Transporters"/>
</dbReference>
<dbReference type="PROSITE" id="PS00216">
    <property type="entry name" value="SUGAR_TRANSPORT_1"/>
    <property type="match status" value="1"/>
</dbReference>
<accession>A0A841BUR4</accession>
<keyword evidence="2" id="KW-0813">Transport</keyword>
<keyword evidence="10" id="KW-1185">Reference proteome</keyword>
<dbReference type="AlphaFoldDB" id="A0A841BUR4"/>
<evidence type="ECO:0000313" key="9">
    <source>
        <dbReference type="EMBL" id="MBB5871425.1"/>
    </source>
</evidence>
<proteinExistence type="predicted"/>
<dbReference type="Pfam" id="PF07690">
    <property type="entry name" value="MFS_1"/>
    <property type="match status" value="2"/>
</dbReference>
<dbReference type="PANTHER" id="PTHR23517">
    <property type="entry name" value="RESISTANCE PROTEIN MDTM, PUTATIVE-RELATED-RELATED"/>
    <property type="match status" value="1"/>
</dbReference>
<feature type="transmembrane region" description="Helical" evidence="7">
    <location>
        <begin position="51"/>
        <end position="72"/>
    </location>
</feature>
<evidence type="ECO:0000259" key="8">
    <source>
        <dbReference type="PROSITE" id="PS50850"/>
    </source>
</evidence>
<evidence type="ECO:0000256" key="2">
    <source>
        <dbReference type="ARBA" id="ARBA00022448"/>
    </source>
</evidence>
<evidence type="ECO:0000256" key="7">
    <source>
        <dbReference type="SAM" id="Phobius"/>
    </source>
</evidence>
<evidence type="ECO:0000256" key="1">
    <source>
        <dbReference type="ARBA" id="ARBA00004651"/>
    </source>
</evidence>
<organism evidence="9 10">
    <name type="scientific">Allocatelliglobosispora scoriae</name>
    <dbReference type="NCBI Taxonomy" id="643052"/>
    <lineage>
        <taxon>Bacteria</taxon>
        <taxon>Bacillati</taxon>
        <taxon>Actinomycetota</taxon>
        <taxon>Actinomycetes</taxon>
        <taxon>Micromonosporales</taxon>
        <taxon>Micromonosporaceae</taxon>
        <taxon>Allocatelliglobosispora</taxon>
    </lineage>
</organism>
<evidence type="ECO:0000256" key="6">
    <source>
        <dbReference type="ARBA" id="ARBA00023136"/>
    </source>
</evidence>
<evidence type="ECO:0000256" key="3">
    <source>
        <dbReference type="ARBA" id="ARBA00022475"/>
    </source>
</evidence>
<keyword evidence="4 7" id="KW-0812">Transmembrane</keyword>
<dbReference type="InterPro" id="IPR005829">
    <property type="entry name" value="Sugar_transporter_CS"/>
</dbReference>
<dbReference type="CDD" id="cd17329">
    <property type="entry name" value="MFS_MdtH_MDR_like"/>
    <property type="match status" value="1"/>
</dbReference>
<feature type="transmembrane region" description="Helical" evidence="7">
    <location>
        <begin position="84"/>
        <end position="101"/>
    </location>
</feature>
<feature type="transmembrane region" description="Helical" evidence="7">
    <location>
        <begin position="20"/>
        <end position="39"/>
    </location>
</feature>
<dbReference type="InterPro" id="IPR011701">
    <property type="entry name" value="MFS"/>
</dbReference>
<feature type="transmembrane region" description="Helical" evidence="7">
    <location>
        <begin position="346"/>
        <end position="366"/>
    </location>
</feature>
<dbReference type="Proteomes" id="UP000587527">
    <property type="component" value="Unassembled WGS sequence"/>
</dbReference>
<dbReference type="InterPro" id="IPR020846">
    <property type="entry name" value="MFS_dom"/>
</dbReference>
<feature type="transmembrane region" description="Helical" evidence="7">
    <location>
        <begin position="372"/>
        <end position="391"/>
    </location>
</feature>
<sequence>MRTLRGWMAETAGGLPATFWYMWSGTLINRLGAFVTLYLEIHMVTVYGFSITYAGLVLGLYGAGMAAGSLLGGVLADRWGRRPTLLLALGAGALTAITLGLTMDKLLIAVLVTVYGLFGGLGRPAFSASLVDILGPTARLRGMNLNYWAINLGFSGAAILAGVLSSAPRTAVFTLNALALGLSAVVIAIKLPETRPPGPAPRDVVGRPDGTIGMVLRDRTFMIFVTLNLGLWIVIESCKLLPIAMIDKGLDPADYGAVIAVNGVMIVVGQLFIPKLVARRRRTHVLVAAGVLVGVGMGAVAVAGTVGALAVTVMIWTLGEMLNAPINGTYVADLSRPRMRGRYQGIASMSFTLANFISPVVGAFVLDHTPPATLWLGLLALALLVAAIQWITGPSRERRAAELTKITEGVRREPVAA</sequence>
<evidence type="ECO:0000313" key="10">
    <source>
        <dbReference type="Proteomes" id="UP000587527"/>
    </source>
</evidence>
<gene>
    <name evidence="9" type="ORF">F4553_004804</name>
</gene>
<dbReference type="PROSITE" id="PS50850">
    <property type="entry name" value="MFS"/>
    <property type="match status" value="1"/>
</dbReference>
<dbReference type="SUPFAM" id="SSF103473">
    <property type="entry name" value="MFS general substrate transporter"/>
    <property type="match status" value="1"/>
</dbReference>
<dbReference type="InterPro" id="IPR036259">
    <property type="entry name" value="MFS_trans_sf"/>
</dbReference>
<dbReference type="Gene3D" id="1.20.1250.20">
    <property type="entry name" value="MFS general substrate transporter like domains"/>
    <property type="match status" value="1"/>
</dbReference>
<feature type="transmembrane region" description="Helical" evidence="7">
    <location>
        <begin position="171"/>
        <end position="189"/>
    </location>
</feature>
<evidence type="ECO:0000256" key="4">
    <source>
        <dbReference type="ARBA" id="ARBA00022692"/>
    </source>
</evidence>
<dbReference type="EMBL" id="JACHMN010000002">
    <property type="protein sequence ID" value="MBB5871425.1"/>
    <property type="molecule type" value="Genomic_DNA"/>
</dbReference>
<dbReference type="RefSeq" id="WP_184839466.1">
    <property type="nucleotide sequence ID" value="NZ_JACHMN010000002.1"/>
</dbReference>
<comment type="subcellular location">
    <subcellularLocation>
        <location evidence="1">Cell membrane</location>
        <topology evidence="1">Multi-pass membrane protein</topology>
    </subcellularLocation>
</comment>